<reference evidence="3" key="1">
    <citation type="submission" date="2019-07" db="EMBL/GenBank/DDBJ databases">
        <authorList>
            <person name="Dittberner H."/>
        </authorList>
    </citation>
    <scope>NUCLEOTIDE SEQUENCE [LARGE SCALE GENOMIC DNA]</scope>
</reference>
<comment type="caution">
    <text evidence="3">The sequence shown here is derived from an EMBL/GenBank/DDBJ whole genome shotgun (WGS) entry which is preliminary data.</text>
</comment>
<dbReference type="InterPro" id="IPR017451">
    <property type="entry name" value="F-box-assoc_interact_dom"/>
</dbReference>
<dbReference type="PANTHER" id="PTHR31111">
    <property type="entry name" value="BNAA05G37150D PROTEIN-RELATED"/>
    <property type="match status" value="1"/>
</dbReference>
<feature type="domain" description="F-box" evidence="2">
    <location>
        <begin position="31"/>
        <end position="71"/>
    </location>
</feature>
<evidence type="ECO:0000256" key="1">
    <source>
        <dbReference type="SAM" id="MobiDB-lite"/>
    </source>
</evidence>
<evidence type="ECO:0000313" key="3">
    <source>
        <dbReference type="EMBL" id="VVB17873.1"/>
    </source>
</evidence>
<evidence type="ECO:0000313" key="4">
    <source>
        <dbReference type="Proteomes" id="UP000489600"/>
    </source>
</evidence>
<dbReference type="Pfam" id="PF08268">
    <property type="entry name" value="FBA_3"/>
    <property type="match status" value="1"/>
</dbReference>
<protein>
    <recommendedName>
        <fullName evidence="2">F-box domain-containing protein</fullName>
    </recommendedName>
</protein>
<proteinExistence type="predicted"/>
<dbReference type="NCBIfam" id="TIGR01640">
    <property type="entry name" value="F_box_assoc_1"/>
    <property type="match status" value="1"/>
</dbReference>
<evidence type="ECO:0000259" key="2">
    <source>
        <dbReference type="SMART" id="SM00256"/>
    </source>
</evidence>
<dbReference type="InterPro" id="IPR013187">
    <property type="entry name" value="F-box-assoc_dom_typ3"/>
</dbReference>
<dbReference type="AlphaFoldDB" id="A0A565CVU6"/>
<dbReference type="InterPro" id="IPR036047">
    <property type="entry name" value="F-box-like_dom_sf"/>
</dbReference>
<keyword evidence="4" id="KW-1185">Reference proteome</keyword>
<organism evidence="3 4">
    <name type="scientific">Arabis nemorensis</name>
    <dbReference type="NCBI Taxonomy" id="586526"/>
    <lineage>
        <taxon>Eukaryota</taxon>
        <taxon>Viridiplantae</taxon>
        <taxon>Streptophyta</taxon>
        <taxon>Embryophyta</taxon>
        <taxon>Tracheophyta</taxon>
        <taxon>Spermatophyta</taxon>
        <taxon>Magnoliopsida</taxon>
        <taxon>eudicotyledons</taxon>
        <taxon>Gunneridae</taxon>
        <taxon>Pentapetalae</taxon>
        <taxon>rosids</taxon>
        <taxon>malvids</taxon>
        <taxon>Brassicales</taxon>
        <taxon>Brassicaceae</taxon>
        <taxon>Arabideae</taxon>
        <taxon>Arabis</taxon>
    </lineage>
</organism>
<accession>A0A565CVU6</accession>
<dbReference type="Gene3D" id="1.20.1280.50">
    <property type="match status" value="1"/>
</dbReference>
<feature type="region of interest" description="Disordered" evidence="1">
    <location>
        <begin position="1"/>
        <end position="22"/>
    </location>
</feature>
<dbReference type="Proteomes" id="UP000489600">
    <property type="component" value="Unassembled WGS sequence"/>
</dbReference>
<gene>
    <name evidence="3" type="ORF">ANE_LOCUS28317</name>
</gene>
<sequence>MKRGRQEKKTSSPSPKQQHHSDIEKSYGIHVPLDLTVEILSRLPVKSTVRFQCVSKLWSSLITDSIMTWSLSKPRLLVFLDRPLLKSSVFSLSGCLLSTNKEPISTEQDSNTLDSGFVIKKMYQYTRGLICYLSSYDQFVIHNPTTRQSLLLPEIKREKRWCFMDGLFGYDPVYNQYKVLCFISSVEKESVSCQIFTLGDPKKQWRNIRGFDRFISLNWSPRVCINGKIYFTVDRYVLMGFDVRSETLLDHGGIPKNQFRNMTLVNYQGKLGCIGYSDNIAEMWVMEDQTEKQEWSKISFLMYSRGPCLLEDTPSIVGVTPNGEVVIMPMVLYPAQTLWAYFYDPKKNKTIRVEFESTFKEDHKYRKDIFGVPNHVENPRSLLDSFN</sequence>
<name>A0A565CVU6_9BRAS</name>
<dbReference type="SMART" id="SM00256">
    <property type="entry name" value="FBOX"/>
    <property type="match status" value="1"/>
</dbReference>
<dbReference type="OrthoDB" id="1093967at2759"/>
<dbReference type="EMBL" id="CABITT030000008">
    <property type="protein sequence ID" value="VVB17873.1"/>
    <property type="molecule type" value="Genomic_DNA"/>
</dbReference>
<dbReference type="InterPro" id="IPR001810">
    <property type="entry name" value="F-box_dom"/>
</dbReference>
<dbReference type="Pfam" id="PF00646">
    <property type="entry name" value="F-box"/>
    <property type="match status" value="1"/>
</dbReference>
<dbReference type="SUPFAM" id="SSF81383">
    <property type="entry name" value="F-box domain"/>
    <property type="match status" value="1"/>
</dbReference>
<dbReference type="PANTHER" id="PTHR31111:SF105">
    <property type="entry name" value="F-BOX DOMAIN-CONTAINING PROTEIN"/>
    <property type="match status" value="1"/>
</dbReference>